<dbReference type="InterPro" id="IPR013261">
    <property type="entry name" value="Tim21"/>
</dbReference>
<evidence type="ECO:0000256" key="1">
    <source>
        <dbReference type="ARBA" id="ARBA00004304"/>
    </source>
</evidence>
<gene>
    <name evidence="11" type="ORF">OH76DRAFT_1370982</name>
</gene>
<reference evidence="11 12" key="1">
    <citation type="journal article" date="2018" name="Biotechnol. Biofuels">
        <title>Integrative visual omics of the white-rot fungus Polyporus brumalis exposes the biotechnological potential of its oxidative enzymes for delignifying raw plant biomass.</title>
        <authorList>
            <person name="Miyauchi S."/>
            <person name="Rancon A."/>
            <person name="Drula E."/>
            <person name="Hage H."/>
            <person name="Chaduli D."/>
            <person name="Favel A."/>
            <person name="Grisel S."/>
            <person name="Henrissat B."/>
            <person name="Herpoel-Gimbert I."/>
            <person name="Ruiz-Duenas F.J."/>
            <person name="Chevret D."/>
            <person name="Hainaut M."/>
            <person name="Lin J."/>
            <person name="Wang M."/>
            <person name="Pangilinan J."/>
            <person name="Lipzen A."/>
            <person name="Lesage-Meessen L."/>
            <person name="Navarro D."/>
            <person name="Riley R."/>
            <person name="Grigoriev I.V."/>
            <person name="Zhou S."/>
            <person name="Raouche S."/>
            <person name="Rosso M.N."/>
        </authorList>
    </citation>
    <scope>NUCLEOTIDE SEQUENCE [LARGE SCALE GENOMIC DNA]</scope>
    <source>
        <strain evidence="11 12">BRFM 1820</strain>
    </source>
</reference>
<evidence type="ECO:0000256" key="7">
    <source>
        <dbReference type="ARBA" id="ARBA00023128"/>
    </source>
</evidence>
<feature type="compositionally biased region" description="Basic and acidic residues" evidence="10">
    <location>
        <begin position="91"/>
        <end position="100"/>
    </location>
</feature>
<dbReference type="Gene3D" id="3.10.450.320">
    <property type="entry name" value="Mitochondrial import inner membrane translocase subunit Tim21"/>
    <property type="match status" value="1"/>
</dbReference>
<keyword evidence="5" id="KW-0809">Transit peptide</keyword>
<name>A0A371DUH3_9APHY</name>
<dbReference type="PANTHER" id="PTHR13032">
    <property type="entry name" value="MITOCHONDRIAL IMPORT INNER MEMBRANE TRANSLOCASE SUBUNIT TIM21"/>
    <property type="match status" value="1"/>
</dbReference>
<keyword evidence="4 9" id="KW-0812">Transmembrane</keyword>
<dbReference type="InterPro" id="IPR038552">
    <property type="entry name" value="Tim21_IMS_sf"/>
</dbReference>
<dbReference type="GO" id="GO:0005744">
    <property type="term" value="C:TIM23 mitochondrial import inner membrane translocase complex"/>
    <property type="evidence" value="ECO:0007669"/>
    <property type="project" value="UniProtKB-UniRule"/>
</dbReference>
<evidence type="ECO:0000313" key="11">
    <source>
        <dbReference type="EMBL" id="RDX56164.1"/>
    </source>
</evidence>
<proteinExistence type="inferred from homology"/>
<sequence length="389" mass="43290">MNLPRTRSIFHHARRLCRSTAAPSRFPTTTCRLRVVIQTYATQADLKTSSTASGSKPTAASLLSSALDQRQRAAGREDTAGPFSLGITPPRPDEVKPEKKWSELSVGGKVVRTTRRTANTVVILTGASLAVLLVYALTSEMFSANSPTVLFNKACELIKASPEVHQYMQEPLVFHNHPPSNSRPRHRNHYPTSQIFVDSTGREHMLLNFYIQGRPPGSTGPYSVNQEDEGTLSRWSRKVQGAVISLQEMSVDEMKEEAARRGQRLVDMSKELFKFLTGEVDASSAPQPVVVQEQRAEKEQKGWLSSVTGLFSGIKGATRSGGMSSEAHSGAAFTEGEVHADLVMNDQGYYEFRYLLIDMPNSNTRNPRRVFVQRQNGVRETEPIVRWQR</sequence>
<feature type="region of interest" description="Disordered" evidence="10">
    <location>
        <begin position="66"/>
        <end position="100"/>
    </location>
</feature>
<evidence type="ECO:0000256" key="3">
    <source>
        <dbReference type="ARBA" id="ARBA00020726"/>
    </source>
</evidence>
<evidence type="ECO:0000256" key="6">
    <source>
        <dbReference type="ARBA" id="ARBA00022989"/>
    </source>
</evidence>
<organism evidence="11 12">
    <name type="scientific">Lentinus brumalis</name>
    <dbReference type="NCBI Taxonomy" id="2498619"/>
    <lineage>
        <taxon>Eukaryota</taxon>
        <taxon>Fungi</taxon>
        <taxon>Dikarya</taxon>
        <taxon>Basidiomycota</taxon>
        <taxon>Agaricomycotina</taxon>
        <taxon>Agaricomycetes</taxon>
        <taxon>Polyporales</taxon>
        <taxon>Polyporaceae</taxon>
        <taxon>Lentinus</taxon>
    </lineage>
</organism>
<keyword evidence="9" id="KW-0813">Transport</keyword>
<comment type="similarity">
    <text evidence="2 9">Belongs to the TIM21 family.</text>
</comment>
<feature type="transmembrane region" description="Helical" evidence="9">
    <location>
        <begin position="118"/>
        <end position="137"/>
    </location>
</feature>
<keyword evidence="9" id="KW-0653">Protein transport</keyword>
<comment type="subunit">
    <text evidence="9">Component of the TIM23 complex.</text>
</comment>
<keyword evidence="7 9" id="KW-0496">Mitochondrion</keyword>
<evidence type="ECO:0000256" key="4">
    <source>
        <dbReference type="ARBA" id="ARBA00022692"/>
    </source>
</evidence>
<dbReference type="STRING" id="139420.A0A371DUH3"/>
<dbReference type="Proteomes" id="UP000256964">
    <property type="component" value="Unassembled WGS sequence"/>
</dbReference>
<dbReference type="GO" id="GO:0030150">
    <property type="term" value="P:protein import into mitochondrial matrix"/>
    <property type="evidence" value="ECO:0007669"/>
    <property type="project" value="UniProtKB-UniRule"/>
</dbReference>
<evidence type="ECO:0000256" key="9">
    <source>
        <dbReference type="RuleBase" id="RU367142"/>
    </source>
</evidence>
<accession>A0A371DUH3</accession>
<keyword evidence="9" id="KW-0999">Mitochondrion inner membrane</keyword>
<dbReference type="Pfam" id="PF08294">
    <property type="entry name" value="TIM21"/>
    <property type="match status" value="1"/>
</dbReference>
<protein>
    <recommendedName>
        <fullName evidence="3 9">Mitochondrial import inner membrane translocase subunit Tim21</fullName>
    </recommendedName>
</protein>
<dbReference type="EMBL" id="KZ857381">
    <property type="protein sequence ID" value="RDX56164.1"/>
    <property type="molecule type" value="Genomic_DNA"/>
</dbReference>
<dbReference type="OrthoDB" id="436405at2759"/>
<evidence type="ECO:0000256" key="8">
    <source>
        <dbReference type="ARBA" id="ARBA00023136"/>
    </source>
</evidence>
<feature type="compositionally biased region" description="Basic and acidic residues" evidence="10">
    <location>
        <begin position="69"/>
        <end position="79"/>
    </location>
</feature>
<evidence type="ECO:0000256" key="2">
    <source>
        <dbReference type="ARBA" id="ARBA00010867"/>
    </source>
</evidence>
<comment type="subcellular location">
    <subcellularLocation>
        <location evidence="9">Mitochondrion inner membrane</location>
        <topology evidence="9">Single-pass membrane protein</topology>
    </subcellularLocation>
    <subcellularLocation>
        <location evidence="1">Mitochondrion membrane</location>
        <topology evidence="1">Single-pass membrane protein</topology>
    </subcellularLocation>
</comment>
<keyword evidence="6 9" id="KW-1133">Transmembrane helix</keyword>
<evidence type="ECO:0000256" key="5">
    <source>
        <dbReference type="ARBA" id="ARBA00022946"/>
    </source>
</evidence>
<evidence type="ECO:0000256" key="10">
    <source>
        <dbReference type="SAM" id="MobiDB-lite"/>
    </source>
</evidence>
<dbReference type="AlphaFoldDB" id="A0A371DUH3"/>
<dbReference type="PANTHER" id="PTHR13032:SF6">
    <property type="entry name" value="MITOCHONDRIAL IMPORT INNER MEMBRANE TRANSLOCASE SUBUNIT TIM21"/>
    <property type="match status" value="1"/>
</dbReference>
<evidence type="ECO:0000313" key="12">
    <source>
        <dbReference type="Proteomes" id="UP000256964"/>
    </source>
</evidence>
<comment type="function">
    <text evidence="9">Essential component of the TIM23 complex, a complex that mediates the translocation of transit peptide-containing proteins across the mitochondrial inner membrane.</text>
</comment>
<keyword evidence="9" id="KW-0811">Translocation</keyword>
<keyword evidence="12" id="KW-1185">Reference proteome</keyword>
<keyword evidence="8 9" id="KW-0472">Membrane</keyword>